<dbReference type="STRING" id="574650.SAMN04487966_106147"/>
<dbReference type="PIRSF" id="PIRSF000337">
    <property type="entry name" value="NTA_MOA"/>
    <property type="match status" value="1"/>
</dbReference>
<organism evidence="8 9">
    <name type="scientific">Micrococcus terreus</name>
    <dbReference type="NCBI Taxonomy" id="574650"/>
    <lineage>
        <taxon>Bacteria</taxon>
        <taxon>Bacillati</taxon>
        <taxon>Actinomycetota</taxon>
        <taxon>Actinomycetes</taxon>
        <taxon>Micrococcales</taxon>
        <taxon>Micrococcaceae</taxon>
        <taxon>Micrococcus</taxon>
    </lineage>
</organism>
<evidence type="ECO:0000256" key="6">
    <source>
        <dbReference type="PIRSR" id="PIRSR000337-1"/>
    </source>
</evidence>
<dbReference type="NCBIfam" id="TIGR03860">
    <property type="entry name" value="FMN_nitrolo"/>
    <property type="match status" value="1"/>
</dbReference>
<feature type="binding site" evidence="6">
    <location>
        <position position="103"/>
    </location>
    <ligand>
        <name>FMN</name>
        <dbReference type="ChEBI" id="CHEBI:58210"/>
    </ligand>
</feature>
<feature type="binding site" evidence="6">
    <location>
        <position position="153"/>
    </location>
    <ligand>
        <name>FMN</name>
        <dbReference type="ChEBI" id="CHEBI:58210"/>
    </ligand>
</feature>
<evidence type="ECO:0000256" key="1">
    <source>
        <dbReference type="ARBA" id="ARBA00022630"/>
    </source>
</evidence>
<feature type="binding site" evidence="6">
    <location>
        <position position="229"/>
    </location>
    <ligand>
        <name>FMN</name>
        <dbReference type="ChEBI" id="CHEBI:58210"/>
    </ligand>
</feature>
<dbReference type="GO" id="GO:0004497">
    <property type="term" value="F:monooxygenase activity"/>
    <property type="evidence" value="ECO:0007669"/>
    <property type="project" value="UniProtKB-KW"/>
</dbReference>
<dbReference type="Gene3D" id="3.20.20.30">
    <property type="entry name" value="Luciferase-like domain"/>
    <property type="match status" value="1"/>
</dbReference>
<dbReference type="OrthoDB" id="3265338at2"/>
<keyword evidence="2 6" id="KW-0288">FMN</keyword>
<dbReference type="EMBL" id="FPCG01000006">
    <property type="protein sequence ID" value="SFV23288.1"/>
    <property type="molecule type" value="Genomic_DNA"/>
</dbReference>
<dbReference type="Proteomes" id="UP000198881">
    <property type="component" value="Unassembled WGS sequence"/>
</dbReference>
<dbReference type="AlphaFoldDB" id="A0A1I7MN21"/>
<keyword evidence="4 8" id="KW-0503">Monooxygenase</keyword>
<evidence type="ECO:0000256" key="4">
    <source>
        <dbReference type="ARBA" id="ARBA00023033"/>
    </source>
</evidence>
<evidence type="ECO:0000256" key="2">
    <source>
        <dbReference type="ARBA" id="ARBA00022643"/>
    </source>
</evidence>
<dbReference type="PANTHER" id="PTHR30011">
    <property type="entry name" value="ALKANESULFONATE MONOOXYGENASE-RELATED"/>
    <property type="match status" value="1"/>
</dbReference>
<dbReference type="PANTHER" id="PTHR30011:SF16">
    <property type="entry name" value="C2H2 FINGER DOMAIN TRANSCRIPTION FACTOR (EUROFUNG)-RELATED"/>
    <property type="match status" value="1"/>
</dbReference>
<sequence>MRAMLLCALDMMTPTHQTTGIWRHPQADPEQYRDIDFWIRHARLLEDAGFDALFFADVAGVYDVFDGSGRTAIRAGMQYPMLDPLLAVSALAAATSTLGFGVTASVSYEQPYLLARKFATLDHLTRGRIAWNIVTSYQRSAMQNLGAADVLPHDQRYDRADEFMEVVYRLWEGSIEADALVADVGKNLYLDPEKVHGAEHSGTHFTVPGPALTLPGPQGTPFLFQAGSSPRGLDFAATHAEALFFSGTSPQNVRQLTDGVRARLQENGRPQDSVRMITSVTVIAAEDDAAARARYEDYARYVDESAALALFAGWTGLDLAQLSPDDVLQDLEIQGNRSALQSFTTLDPDRDWTVRDLAAYLAIGARGPVIVGSGQTVVDELERWQVEAGVDGFNVDYGIRGLDLPAFAQHVSPVLRERGLVPQLPRVGSQGTTLRARILGQDRLADTHPGARRRR</sequence>
<gene>
    <name evidence="8" type="ORF">SAMN04487966_106147</name>
</gene>
<feature type="binding site" evidence="6">
    <location>
        <position position="57"/>
    </location>
    <ligand>
        <name>FMN</name>
        <dbReference type="ChEBI" id="CHEBI:58210"/>
    </ligand>
</feature>
<comment type="similarity">
    <text evidence="5">Belongs to the NtaA/SnaA/DszA monooxygenase family.</text>
</comment>
<evidence type="ECO:0000313" key="8">
    <source>
        <dbReference type="EMBL" id="SFV23288.1"/>
    </source>
</evidence>
<keyword evidence="9" id="KW-1185">Reference proteome</keyword>
<reference evidence="8 9" key="1">
    <citation type="submission" date="2016-10" db="EMBL/GenBank/DDBJ databases">
        <authorList>
            <person name="de Groot N.N."/>
        </authorList>
    </citation>
    <scope>NUCLEOTIDE SEQUENCE [LARGE SCALE GENOMIC DNA]</scope>
    <source>
        <strain evidence="8 9">CGMCC 1.7054</strain>
    </source>
</reference>
<evidence type="ECO:0000313" key="9">
    <source>
        <dbReference type="Proteomes" id="UP000198881"/>
    </source>
</evidence>
<evidence type="ECO:0000259" key="7">
    <source>
        <dbReference type="Pfam" id="PF00296"/>
    </source>
</evidence>
<protein>
    <submittedName>
        <fullName evidence="8">FMN-dependent oxidoreductase, nitrilotriacetate monooxygenase family</fullName>
    </submittedName>
</protein>
<dbReference type="SUPFAM" id="SSF51679">
    <property type="entry name" value="Bacterial luciferase-like"/>
    <property type="match status" value="1"/>
</dbReference>
<feature type="binding site" evidence="6">
    <location>
        <position position="157"/>
    </location>
    <ligand>
        <name>FMN</name>
        <dbReference type="ChEBI" id="CHEBI:58210"/>
    </ligand>
</feature>
<keyword evidence="1 6" id="KW-0285">Flavoprotein</keyword>
<keyword evidence="3" id="KW-0560">Oxidoreductase</keyword>
<accession>A0A1I7MN21</accession>
<evidence type="ECO:0000256" key="5">
    <source>
        <dbReference type="ARBA" id="ARBA00033748"/>
    </source>
</evidence>
<evidence type="ECO:0000256" key="3">
    <source>
        <dbReference type="ARBA" id="ARBA00023002"/>
    </source>
</evidence>
<dbReference type="InterPro" id="IPR036661">
    <property type="entry name" value="Luciferase-like_sf"/>
</dbReference>
<dbReference type="InterPro" id="IPR011251">
    <property type="entry name" value="Luciferase-like_dom"/>
</dbReference>
<name>A0A1I7MN21_9MICC</name>
<dbReference type="Pfam" id="PF00296">
    <property type="entry name" value="Bac_luciferase"/>
    <property type="match status" value="1"/>
</dbReference>
<dbReference type="InterPro" id="IPR016215">
    <property type="entry name" value="NTA_MOA"/>
</dbReference>
<proteinExistence type="inferred from homology"/>
<dbReference type="InterPro" id="IPR051260">
    <property type="entry name" value="Diverse_substr_monoxygenases"/>
</dbReference>
<dbReference type="GO" id="GO:0016705">
    <property type="term" value="F:oxidoreductase activity, acting on paired donors, with incorporation or reduction of molecular oxygen"/>
    <property type="evidence" value="ECO:0007669"/>
    <property type="project" value="InterPro"/>
</dbReference>
<feature type="binding site" evidence="6">
    <location>
        <position position="228"/>
    </location>
    <ligand>
        <name>FMN</name>
        <dbReference type="ChEBI" id="CHEBI:58210"/>
    </ligand>
</feature>
<feature type="domain" description="Luciferase-like" evidence="7">
    <location>
        <begin position="25"/>
        <end position="391"/>
    </location>
</feature>